<dbReference type="AlphaFoldDB" id="A0A2K1QUZ9"/>
<proteinExistence type="predicted"/>
<organism evidence="2 3">
    <name type="scientific">Sphaceloma murrayae</name>
    <dbReference type="NCBI Taxonomy" id="2082308"/>
    <lineage>
        <taxon>Eukaryota</taxon>
        <taxon>Fungi</taxon>
        <taxon>Dikarya</taxon>
        <taxon>Ascomycota</taxon>
        <taxon>Pezizomycotina</taxon>
        <taxon>Dothideomycetes</taxon>
        <taxon>Dothideomycetidae</taxon>
        <taxon>Myriangiales</taxon>
        <taxon>Elsinoaceae</taxon>
        <taxon>Sphaceloma</taxon>
    </lineage>
</organism>
<dbReference type="Proteomes" id="UP000243797">
    <property type="component" value="Unassembled WGS sequence"/>
</dbReference>
<protein>
    <submittedName>
        <fullName evidence="2">Uncharacterized protein</fullName>
    </submittedName>
</protein>
<name>A0A2K1QUZ9_9PEZI</name>
<feature type="region of interest" description="Disordered" evidence="1">
    <location>
        <begin position="32"/>
        <end position="63"/>
    </location>
</feature>
<feature type="compositionally biased region" description="Basic residues" evidence="1">
    <location>
        <begin position="535"/>
        <end position="544"/>
    </location>
</feature>
<feature type="region of interest" description="Disordered" evidence="1">
    <location>
        <begin position="82"/>
        <end position="110"/>
    </location>
</feature>
<feature type="region of interest" description="Disordered" evidence="1">
    <location>
        <begin position="711"/>
        <end position="771"/>
    </location>
</feature>
<feature type="region of interest" description="Disordered" evidence="1">
    <location>
        <begin position="630"/>
        <end position="669"/>
    </location>
</feature>
<accession>A0A2K1QUZ9</accession>
<evidence type="ECO:0000313" key="2">
    <source>
        <dbReference type="EMBL" id="PNS18839.1"/>
    </source>
</evidence>
<feature type="region of interest" description="Disordered" evidence="1">
    <location>
        <begin position="501"/>
        <end position="584"/>
    </location>
</feature>
<gene>
    <name evidence="2" type="ORF">CAC42_5378</name>
</gene>
<feature type="compositionally biased region" description="Polar residues" evidence="1">
    <location>
        <begin position="759"/>
        <end position="770"/>
    </location>
</feature>
<feature type="compositionally biased region" description="Polar residues" evidence="1">
    <location>
        <begin position="406"/>
        <end position="417"/>
    </location>
</feature>
<feature type="compositionally biased region" description="Polar residues" evidence="1">
    <location>
        <begin position="511"/>
        <end position="520"/>
    </location>
</feature>
<reference evidence="2 3" key="1">
    <citation type="submission" date="2017-06" db="EMBL/GenBank/DDBJ databases">
        <title>Draft genome sequence of a variant of Elsinoe murrayae.</title>
        <authorList>
            <person name="Cheng Q."/>
        </authorList>
    </citation>
    <scope>NUCLEOTIDE SEQUENCE [LARGE SCALE GENOMIC DNA]</scope>
    <source>
        <strain evidence="2 3">CQ-2017a</strain>
    </source>
</reference>
<sequence>MLHDIASKEQTAVHTRQLKTYSRKAIVRPVKSSSSQFAHSGTQVARPHSPSFRHARRVRGRQEPRLPVDELILVPLHEELPLPSPLDSSTPGATHSPQHGTRDGDLKGQRWATELPVSRRRYDYRAAIFGPQFTRTRNTARHISSGRHDGFTLTELKIKSKPSPIRLIINHQSLRKTPKRARIAFSQQLPLVTGPLPNVTFGALACDRHTTHQQSMLAAQPTEKNKVHGSGGEGSLRRVYGAFEHDLSDDSDSYLEQMEVEQGTQRDRTGTTHAEPPIASIQQRSDGKIEELTDTERMELRPSQSPTKFDYAHHLRPSCSLSSRKRTLLVSTEQWQKRKKKRTVDLVNMGLASSEKPDGVALTSQPDLSLSAMLDRTQPSLIARKLGRAKDSFLAEMRVRQSNLLSQSSDNISSQDYNDPCAKFESRDDTNTPSGADEDGEVICRPSRKGVANSPDQIIKDTKATLPNSKRAMSVIEHQYIRDLGYPDSGREVRHRYLYSSSNDADDEQNRSSIQVSDFPQSLRPGQFTMLPPGRHSKGPRRALPKSDKTARPRKLFNNAGKARSSKDDSSEQNGHFQDLPAIPEVEVEDIEYDHFPEEQERAMTVAKSRSAVSVVDDVPHYTERVALSRLDHTNARAQKVQPQTLEKRSQAPQKGDQFLLKRRLSPKLPEAAMQTTDPRDGIAREKTWSRILRPRQQIHVSRELIRCPHDAQSHGQRQPPPSTQSTIILDSDPPPVVEPPVKAHERLCPTGPSPPSNPTRLTSNDTAPVSNRHELYNEQDIGASRPRLSNAIKRTASTTLTRAPADHCGMTARDSLSIDDPKDSSGFAGDGGVHGLWSWYGDASWS</sequence>
<comment type="caution">
    <text evidence="2">The sequence shown here is derived from an EMBL/GenBank/DDBJ whole genome shotgun (WGS) entry which is preliminary data.</text>
</comment>
<dbReference type="InParanoid" id="A0A2K1QUZ9"/>
<feature type="region of interest" description="Disordered" evidence="1">
    <location>
        <begin position="813"/>
        <end position="833"/>
    </location>
</feature>
<feature type="compositionally biased region" description="Polar residues" evidence="1">
    <location>
        <begin position="32"/>
        <end position="43"/>
    </location>
</feature>
<evidence type="ECO:0000256" key="1">
    <source>
        <dbReference type="SAM" id="MobiDB-lite"/>
    </source>
</evidence>
<evidence type="ECO:0000313" key="3">
    <source>
        <dbReference type="Proteomes" id="UP000243797"/>
    </source>
</evidence>
<feature type="region of interest" description="Disordered" evidence="1">
    <location>
        <begin position="406"/>
        <end position="457"/>
    </location>
</feature>
<dbReference type="EMBL" id="NKHZ01000039">
    <property type="protein sequence ID" value="PNS18839.1"/>
    <property type="molecule type" value="Genomic_DNA"/>
</dbReference>
<keyword evidence="3" id="KW-1185">Reference proteome</keyword>